<accession>A0A8H5TV05</accession>
<dbReference type="AlphaFoldDB" id="A0A8H5TV05"/>
<dbReference type="Proteomes" id="UP000562682">
    <property type="component" value="Unassembled WGS sequence"/>
</dbReference>
<comment type="subcellular location">
    <subcellularLocation>
        <location evidence="1">Membrane</location>
        <topology evidence="1">Multi-pass membrane protein</topology>
    </subcellularLocation>
</comment>
<sequence length="437" mass="49949">MKLVPSLTLPHEPFCGQILKFSQAYEKEATRKECYEYLVDLSDRIEEAESDFLRPAYEEKVDIFNAVDIVYSFFLPTNFPRPHGLKVLGRGQTSNLLTMLDGRPVSDIAGSLRVSLRDLKRNLFALQNLVIYLSDQERAGADMPPEFSKAWLYNTMAIVYSSNDDPKWDDRMRRAEELIVSWLSRSCSHAETLRQVLSTSARSCATRACGRQANTLEAKVAIYRLRKSLTAINTEDIVLSKIEHKIVLKEAEKQYNNKRHYSETWPPPHSQLRDAGGLRGLFFLECSRLIEQREFEYRRFGDSSKDLKRAITYKMDFTRDRQERAIYAFILVTIIYLPIRAVSSIFGMKTTDVRDMNYSQRLYWVVAILVTVLVIALGLWFMGELGKLARWLFGRPGKGIYGEPPVISQAVGPAYLAAPPITQLASCPTGRVFIVTI</sequence>
<organism evidence="6 7">
    <name type="scientific">Fusarium denticulatum</name>
    <dbReference type="NCBI Taxonomy" id="48507"/>
    <lineage>
        <taxon>Eukaryota</taxon>
        <taxon>Fungi</taxon>
        <taxon>Dikarya</taxon>
        <taxon>Ascomycota</taxon>
        <taxon>Pezizomycotina</taxon>
        <taxon>Sordariomycetes</taxon>
        <taxon>Hypocreomycetidae</taxon>
        <taxon>Hypocreales</taxon>
        <taxon>Nectriaceae</taxon>
        <taxon>Fusarium</taxon>
        <taxon>Fusarium fujikuroi species complex</taxon>
    </lineage>
</organism>
<evidence type="ECO:0000313" key="7">
    <source>
        <dbReference type="Proteomes" id="UP000562682"/>
    </source>
</evidence>
<feature type="transmembrane region" description="Helical" evidence="5">
    <location>
        <begin position="325"/>
        <end position="342"/>
    </location>
</feature>
<dbReference type="SUPFAM" id="SSF144083">
    <property type="entry name" value="Magnesium transport protein CorA, transmembrane region"/>
    <property type="match status" value="1"/>
</dbReference>
<keyword evidence="7" id="KW-1185">Reference proteome</keyword>
<proteinExistence type="predicted"/>
<evidence type="ECO:0000256" key="1">
    <source>
        <dbReference type="ARBA" id="ARBA00004141"/>
    </source>
</evidence>
<evidence type="ECO:0000256" key="2">
    <source>
        <dbReference type="ARBA" id="ARBA00022692"/>
    </source>
</evidence>
<name>A0A8H5TV05_9HYPO</name>
<dbReference type="InterPro" id="IPR045863">
    <property type="entry name" value="CorA_TM1_TM2"/>
</dbReference>
<keyword evidence="3 5" id="KW-1133">Transmembrane helix</keyword>
<keyword evidence="2 5" id="KW-0812">Transmembrane</keyword>
<dbReference type="EMBL" id="JAAOAK010000299">
    <property type="protein sequence ID" value="KAF5676005.1"/>
    <property type="molecule type" value="Genomic_DNA"/>
</dbReference>
<comment type="caution">
    <text evidence="6">The sequence shown here is derived from an EMBL/GenBank/DDBJ whole genome shotgun (WGS) entry which is preliminary data.</text>
</comment>
<evidence type="ECO:0000313" key="6">
    <source>
        <dbReference type="EMBL" id="KAF5676005.1"/>
    </source>
</evidence>
<evidence type="ECO:0000256" key="3">
    <source>
        <dbReference type="ARBA" id="ARBA00022989"/>
    </source>
</evidence>
<feature type="transmembrane region" description="Helical" evidence="5">
    <location>
        <begin position="362"/>
        <end position="382"/>
    </location>
</feature>
<reference evidence="6 7" key="1">
    <citation type="submission" date="2020-05" db="EMBL/GenBank/DDBJ databases">
        <title>Identification and distribution of gene clusters putatively required for synthesis of sphingolipid metabolism inhibitors in phylogenetically diverse species of the filamentous fungus Fusarium.</title>
        <authorList>
            <person name="Kim H.-S."/>
            <person name="Busman M."/>
            <person name="Brown D.W."/>
            <person name="Divon H."/>
            <person name="Uhlig S."/>
            <person name="Proctor R.H."/>
        </authorList>
    </citation>
    <scope>NUCLEOTIDE SEQUENCE [LARGE SCALE GENOMIC DNA]</scope>
    <source>
        <strain evidence="6 7">NRRL 25311</strain>
    </source>
</reference>
<dbReference type="GO" id="GO:0016020">
    <property type="term" value="C:membrane"/>
    <property type="evidence" value="ECO:0007669"/>
    <property type="project" value="UniProtKB-SubCell"/>
</dbReference>
<dbReference type="Gene3D" id="1.20.58.340">
    <property type="entry name" value="Magnesium transport protein CorA, transmembrane region"/>
    <property type="match status" value="1"/>
</dbReference>
<protein>
    <submittedName>
        <fullName evidence="6">Uncharacterized protein</fullName>
    </submittedName>
</protein>
<gene>
    <name evidence="6" type="ORF">FDENT_9545</name>
</gene>
<evidence type="ECO:0000256" key="4">
    <source>
        <dbReference type="ARBA" id="ARBA00023136"/>
    </source>
</evidence>
<evidence type="ECO:0000256" key="5">
    <source>
        <dbReference type="SAM" id="Phobius"/>
    </source>
</evidence>
<keyword evidence="4 5" id="KW-0472">Membrane</keyword>